<dbReference type="Pfam" id="PF17763">
    <property type="entry name" value="Asparaginase_C"/>
    <property type="match status" value="1"/>
</dbReference>
<keyword evidence="3" id="KW-0378">Hydrolase</keyword>
<evidence type="ECO:0000256" key="2">
    <source>
        <dbReference type="ARBA" id="ARBA00012920"/>
    </source>
</evidence>
<dbReference type="SUPFAM" id="SSF53774">
    <property type="entry name" value="Glutaminase/Asparaginase"/>
    <property type="match status" value="1"/>
</dbReference>
<dbReference type="PROSITE" id="PS00144">
    <property type="entry name" value="ASN_GLN_ASE_1"/>
    <property type="match status" value="1"/>
</dbReference>
<evidence type="ECO:0000259" key="8">
    <source>
        <dbReference type="Pfam" id="PF17763"/>
    </source>
</evidence>
<evidence type="ECO:0000256" key="1">
    <source>
        <dbReference type="ARBA" id="ARBA00010518"/>
    </source>
</evidence>
<evidence type="ECO:0000256" key="6">
    <source>
        <dbReference type="PROSITE-ProRule" id="PRU10100"/>
    </source>
</evidence>
<comment type="caution">
    <text evidence="9">The sequence shown here is derived from an EMBL/GenBank/DDBJ whole genome shotgun (WGS) entry which is preliminary data.</text>
</comment>
<dbReference type="PROSITE" id="PS00917">
    <property type="entry name" value="ASN_GLN_ASE_2"/>
    <property type="match status" value="1"/>
</dbReference>
<dbReference type="InterPro" id="IPR020827">
    <property type="entry name" value="Asparaginase/glutaminase_AS1"/>
</dbReference>
<dbReference type="PIRSF" id="PIRSF001220">
    <property type="entry name" value="L-ASNase_gatD"/>
    <property type="match status" value="1"/>
</dbReference>
<evidence type="ECO:0000256" key="3">
    <source>
        <dbReference type="ARBA" id="ARBA00022801"/>
    </source>
</evidence>
<proteinExistence type="inferred from homology"/>
<dbReference type="Gene3D" id="3.40.50.1170">
    <property type="entry name" value="L-asparaginase, N-terminal domain"/>
    <property type="match status" value="1"/>
</dbReference>
<name>A0ABT2PVA0_9MOLU</name>
<evidence type="ECO:0000313" key="10">
    <source>
        <dbReference type="Proteomes" id="UP001209076"/>
    </source>
</evidence>
<feature type="domain" description="Asparaginase/glutaminase C-terminal" evidence="8">
    <location>
        <begin position="208"/>
        <end position="317"/>
    </location>
</feature>
<dbReference type="Proteomes" id="UP001209076">
    <property type="component" value="Unassembled WGS sequence"/>
</dbReference>
<dbReference type="InterPro" id="IPR027474">
    <property type="entry name" value="L-asparaginase_N"/>
</dbReference>
<dbReference type="Pfam" id="PF00710">
    <property type="entry name" value="Asparaginase"/>
    <property type="match status" value="1"/>
</dbReference>
<dbReference type="Gene3D" id="3.40.50.40">
    <property type="match status" value="1"/>
</dbReference>
<feature type="active site" evidence="5">
    <location>
        <position position="12"/>
    </location>
</feature>
<dbReference type="RefSeq" id="WP_262096132.1">
    <property type="nucleotide sequence ID" value="NZ_JAOEGN010000006.1"/>
</dbReference>
<dbReference type="SMART" id="SM00870">
    <property type="entry name" value="Asparaginase"/>
    <property type="match status" value="1"/>
</dbReference>
<dbReference type="EMBL" id="JAOEGN010000006">
    <property type="protein sequence ID" value="MCU0104878.1"/>
    <property type="molecule type" value="Genomic_DNA"/>
</dbReference>
<dbReference type="EC" id="3.5.1.1" evidence="2"/>
<dbReference type="PANTHER" id="PTHR11707">
    <property type="entry name" value="L-ASPARAGINASE"/>
    <property type="match status" value="1"/>
</dbReference>
<reference evidence="10" key="1">
    <citation type="submission" date="2023-07" db="EMBL/GenBank/DDBJ databases">
        <title>Novel Mycoplasma species identified in domestic and wild animals.</title>
        <authorList>
            <person name="Volokhov D.V."/>
            <person name="Furtak V.A."/>
            <person name="Zagorodnyaya T.A."/>
        </authorList>
    </citation>
    <scope>NUCLEOTIDE SEQUENCE [LARGE SCALE GENOMIC DNA]</scope>
    <source>
        <strain evidence="10">92-19</strain>
    </source>
</reference>
<dbReference type="InterPro" id="IPR004550">
    <property type="entry name" value="AsnASE_II"/>
</dbReference>
<comment type="similarity">
    <text evidence="1">Belongs to the asparaginase 1 family.</text>
</comment>
<comment type="catalytic activity">
    <reaction evidence="4">
        <text>L-asparagine + H2O = L-aspartate + NH4(+)</text>
        <dbReference type="Rhea" id="RHEA:21016"/>
        <dbReference type="ChEBI" id="CHEBI:15377"/>
        <dbReference type="ChEBI" id="CHEBI:28938"/>
        <dbReference type="ChEBI" id="CHEBI:29991"/>
        <dbReference type="ChEBI" id="CHEBI:58048"/>
        <dbReference type="EC" id="3.5.1.1"/>
    </reaction>
</comment>
<keyword evidence="10" id="KW-1185">Reference proteome</keyword>
<accession>A0ABT2PVA0</accession>
<dbReference type="InterPro" id="IPR006034">
    <property type="entry name" value="Asparaginase/glutaminase-like"/>
</dbReference>
<evidence type="ECO:0000256" key="5">
    <source>
        <dbReference type="PROSITE-ProRule" id="PRU10099"/>
    </source>
</evidence>
<dbReference type="InterPro" id="IPR036152">
    <property type="entry name" value="Asp/glu_Ase-like_sf"/>
</dbReference>
<evidence type="ECO:0000256" key="4">
    <source>
        <dbReference type="ARBA" id="ARBA00049366"/>
    </source>
</evidence>
<dbReference type="InterPro" id="IPR037152">
    <property type="entry name" value="L-asparaginase_N_sf"/>
</dbReference>
<protein>
    <recommendedName>
        <fullName evidence="2">asparaginase</fullName>
        <ecNumber evidence="2">3.5.1.1</ecNumber>
    </recommendedName>
</protein>
<dbReference type="CDD" id="cd08964">
    <property type="entry name" value="L-asparaginase_II"/>
    <property type="match status" value="1"/>
</dbReference>
<dbReference type="PROSITE" id="PS51732">
    <property type="entry name" value="ASN_GLN_ASE_3"/>
    <property type="match status" value="1"/>
</dbReference>
<dbReference type="PANTHER" id="PTHR11707:SF28">
    <property type="entry name" value="60 KDA LYSOPHOSPHOLIPASE"/>
    <property type="match status" value="1"/>
</dbReference>
<dbReference type="PRINTS" id="PR00139">
    <property type="entry name" value="ASNGLNASE"/>
</dbReference>
<feature type="active site" evidence="6">
    <location>
        <position position="89"/>
    </location>
</feature>
<dbReference type="InterPro" id="IPR040919">
    <property type="entry name" value="Asparaginase_C"/>
</dbReference>
<sequence>MKKILIVFTGGTISMTNDDQTSKSVISNNESDLLNKISKRFHNFVLVPHLYSMKPSPSITPDDMLEIGQLIDRYLMDDDFAGAVVTHGTDTLEETAYFLDLYVKTKKPVVITGSMRNFSELGYDGFSNLLSAILVASHPSSINRGCLVVLNDEINSAIEVTKTHTLSLDTFKSMEFGPLGIVDEQDVIYYRDSAKKKYHLTPSQLTAQVEIVKVVTGQTGDIIDFFVDTKRVQGIILESFGRGNVPPMMVPAIKRALDAGIRVVVTSRCPKGRVRDTYGYEGGGYHLKQLGVLFAGDLSSQKARIKLLLAISQSDSNIEKYFEF</sequence>
<gene>
    <name evidence="9" type="ORF">N7603_04330</name>
</gene>
<dbReference type="SFLD" id="SFLDS00057">
    <property type="entry name" value="Glutaminase/Asparaginase"/>
    <property type="match status" value="1"/>
</dbReference>
<organism evidence="9 10">
    <name type="scientific">Paracholeplasma vituli</name>
    <dbReference type="NCBI Taxonomy" id="69473"/>
    <lineage>
        <taxon>Bacteria</taxon>
        <taxon>Bacillati</taxon>
        <taxon>Mycoplasmatota</taxon>
        <taxon>Mollicutes</taxon>
        <taxon>Acholeplasmatales</taxon>
        <taxon>Acholeplasmataceae</taxon>
        <taxon>Paracholeplasma</taxon>
    </lineage>
</organism>
<evidence type="ECO:0000259" key="7">
    <source>
        <dbReference type="Pfam" id="PF00710"/>
    </source>
</evidence>
<feature type="domain" description="L-asparaginase N-terminal" evidence="7">
    <location>
        <begin position="3"/>
        <end position="193"/>
    </location>
</feature>
<dbReference type="InterPro" id="IPR027473">
    <property type="entry name" value="L-asparaginase_C"/>
</dbReference>
<dbReference type="PIRSF" id="PIRSF500176">
    <property type="entry name" value="L_ASNase"/>
    <property type="match status" value="1"/>
</dbReference>
<dbReference type="InterPro" id="IPR027475">
    <property type="entry name" value="Asparaginase/glutaminase_AS2"/>
</dbReference>
<evidence type="ECO:0000313" key="9">
    <source>
        <dbReference type="EMBL" id="MCU0104878.1"/>
    </source>
</evidence>